<proteinExistence type="predicted"/>
<keyword evidence="4" id="KW-1185">Reference proteome</keyword>
<keyword evidence="2" id="KW-0472">Membrane</keyword>
<feature type="region of interest" description="Disordered" evidence="1">
    <location>
        <begin position="30"/>
        <end position="61"/>
    </location>
</feature>
<protein>
    <submittedName>
        <fullName evidence="3">Uncharacterized protein</fullName>
    </submittedName>
</protein>
<dbReference type="AlphaFoldDB" id="A0A8J3YNB0"/>
<evidence type="ECO:0000313" key="3">
    <source>
        <dbReference type="EMBL" id="GIJ47015.1"/>
    </source>
</evidence>
<feature type="transmembrane region" description="Helical" evidence="2">
    <location>
        <begin position="6"/>
        <end position="24"/>
    </location>
</feature>
<evidence type="ECO:0000256" key="2">
    <source>
        <dbReference type="SAM" id="Phobius"/>
    </source>
</evidence>
<keyword evidence="2" id="KW-0812">Transmembrane</keyword>
<dbReference type="Proteomes" id="UP000619260">
    <property type="component" value="Unassembled WGS sequence"/>
</dbReference>
<evidence type="ECO:0000256" key="1">
    <source>
        <dbReference type="SAM" id="MobiDB-lite"/>
    </source>
</evidence>
<dbReference type="RefSeq" id="WP_203900536.1">
    <property type="nucleotide sequence ID" value="NZ_BOPF01000013.1"/>
</dbReference>
<sequence length="61" mass="6530">MTVAIVVGVGLLVLALLLMAWIDVRTRPREPRRRRTYDDSGGLTVSGTDYTSGDSGSSSGF</sequence>
<name>A0A8J3YNB0_9ACTN</name>
<gene>
    <name evidence="3" type="ORF">Val02_39010</name>
</gene>
<keyword evidence="2" id="KW-1133">Transmembrane helix</keyword>
<comment type="caution">
    <text evidence="3">The sequence shown here is derived from an EMBL/GenBank/DDBJ whole genome shotgun (WGS) entry which is preliminary data.</text>
</comment>
<dbReference type="EMBL" id="BOPF01000013">
    <property type="protein sequence ID" value="GIJ47015.1"/>
    <property type="molecule type" value="Genomic_DNA"/>
</dbReference>
<evidence type="ECO:0000313" key="4">
    <source>
        <dbReference type="Proteomes" id="UP000619260"/>
    </source>
</evidence>
<accession>A0A8J3YNB0</accession>
<organism evidence="3 4">
    <name type="scientific">Virgisporangium aliadipatigenens</name>
    <dbReference type="NCBI Taxonomy" id="741659"/>
    <lineage>
        <taxon>Bacteria</taxon>
        <taxon>Bacillati</taxon>
        <taxon>Actinomycetota</taxon>
        <taxon>Actinomycetes</taxon>
        <taxon>Micromonosporales</taxon>
        <taxon>Micromonosporaceae</taxon>
        <taxon>Virgisporangium</taxon>
    </lineage>
</organism>
<reference evidence="3" key="1">
    <citation type="submission" date="2021-01" db="EMBL/GenBank/DDBJ databases">
        <title>Whole genome shotgun sequence of Virgisporangium aliadipatigenens NBRC 105644.</title>
        <authorList>
            <person name="Komaki H."/>
            <person name="Tamura T."/>
        </authorList>
    </citation>
    <scope>NUCLEOTIDE SEQUENCE</scope>
    <source>
        <strain evidence="3">NBRC 105644</strain>
    </source>
</reference>
<feature type="compositionally biased region" description="Low complexity" evidence="1">
    <location>
        <begin position="46"/>
        <end position="61"/>
    </location>
</feature>